<proteinExistence type="predicted"/>
<accession>A0A5B8FXA9</accession>
<dbReference type="OrthoDB" id="7351979at2"/>
<feature type="domain" description="DUF6314" evidence="1">
    <location>
        <begin position="11"/>
        <end position="141"/>
    </location>
</feature>
<dbReference type="Pfam" id="PF19834">
    <property type="entry name" value="DUF6314"/>
    <property type="match status" value="1"/>
</dbReference>
<name>A0A5B8FXA9_9RHOB</name>
<dbReference type="RefSeq" id="WP_138572107.1">
    <property type="nucleotide sequence ID" value="NZ_CP040818.1"/>
</dbReference>
<keyword evidence="3" id="KW-1185">Reference proteome</keyword>
<gene>
    <name evidence="2" type="ORF">FDP22_08665</name>
</gene>
<evidence type="ECO:0000313" key="2">
    <source>
        <dbReference type="EMBL" id="QDL91840.1"/>
    </source>
</evidence>
<dbReference type="InterPro" id="IPR045632">
    <property type="entry name" value="DUF6314"/>
</dbReference>
<dbReference type="EMBL" id="CP040818">
    <property type="protein sequence ID" value="QDL91840.1"/>
    <property type="molecule type" value="Genomic_DNA"/>
</dbReference>
<sequence length="143" mass="16430">MEKATGAAARFLGHWQVDRHVHDLDAARTGRFEGRASFSPVPGGLLYEEMGTLRLGGLAMRAARRYLYRFPEGGEVRVYFDDGRFFHAFDPGAARAEALHLCPPDRYEVAYLFGPDPHDWRSEWRVEGPRKDYRLVTRYTRPA</sequence>
<evidence type="ECO:0000313" key="3">
    <source>
        <dbReference type="Proteomes" id="UP000305888"/>
    </source>
</evidence>
<dbReference type="KEGG" id="ppru:FDP22_08665"/>
<organism evidence="2 3">
    <name type="scientific">Paroceanicella profunda</name>
    <dbReference type="NCBI Taxonomy" id="2579971"/>
    <lineage>
        <taxon>Bacteria</taxon>
        <taxon>Pseudomonadati</taxon>
        <taxon>Pseudomonadota</taxon>
        <taxon>Alphaproteobacteria</taxon>
        <taxon>Rhodobacterales</taxon>
        <taxon>Paracoccaceae</taxon>
        <taxon>Paroceanicella</taxon>
    </lineage>
</organism>
<reference evidence="2 3" key="1">
    <citation type="submission" date="2019-06" db="EMBL/GenBank/DDBJ databases">
        <title>Genome sequence of Rhodobacteraceae bacterium D4M1.</title>
        <authorList>
            <person name="Cao J."/>
        </authorList>
    </citation>
    <scope>NUCLEOTIDE SEQUENCE [LARGE SCALE GENOMIC DNA]</scope>
    <source>
        <strain evidence="2 3">D4M1</strain>
    </source>
</reference>
<protein>
    <submittedName>
        <fullName evidence="2">Trigger factor</fullName>
    </submittedName>
</protein>
<dbReference type="AlphaFoldDB" id="A0A5B8FXA9"/>
<dbReference type="Proteomes" id="UP000305888">
    <property type="component" value="Chromosome"/>
</dbReference>
<evidence type="ECO:0000259" key="1">
    <source>
        <dbReference type="Pfam" id="PF19834"/>
    </source>
</evidence>